<dbReference type="HOGENOM" id="CLU_969959_0_0_1"/>
<sequence length="245" mass="27861">MSDGTSVTEITDLLTARVNHLKHRVASVLNVNIELQNENNRLLVDLENNAPQEAHQNMIHLLEELNTKYDDLQAKNCHLEATIETLTVNVDLRNNLQAKNCRLEATLDMLTMNVQLHDDLQAEHRHLKATLEEWTENVDLQVVNTRLKALLGSFTIENFELQEENDWLKTILDTYKIGNQQLLDFLEEVALQKAQLQDQVIDLCTLVRALVRSHICWGIRGPNNAQGTSTGECTHRTSGRFVPGP</sequence>
<evidence type="ECO:0000313" key="3">
    <source>
        <dbReference type="Proteomes" id="UP000053593"/>
    </source>
</evidence>
<evidence type="ECO:0000313" key="2">
    <source>
        <dbReference type="EMBL" id="KIK54307.1"/>
    </source>
</evidence>
<feature type="region of interest" description="Disordered" evidence="1">
    <location>
        <begin position="225"/>
        <end position="245"/>
    </location>
</feature>
<dbReference type="Proteomes" id="UP000053593">
    <property type="component" value="Unassembled WGS sequence"/>
</dbReference>
<organism evidence="2 3">
    <name type="scientific">Collybiopsis luxurians FD-317 M1</name>
    <dbReference type="NCBI Taxonomy" id="944289"/>
    <lineage>
        <taxon>Eukaryota</taxon>
        <taxon>Fungi</taxon>
        <taxon>Dikarya</taxon>
        <taxon>Basidiomycota</taxon>
        <taxon>Agaricomycotina</taxon>
        <taxon>Agaricomycetes</taxon>
        <taxon>Agaricomycetidae</taxon>
        <taxon>Agaricales</taxon>
        <taxon>Marasmiineae</taxon>
        <taxon>Omphalotaceae</taxon>
        <taxon>Collybiopsis</taxon>
        <taxon>Collybiopsis luxurians</taxon>
    </lineage>
</organism>
<protein>
    <submittedName>
        <fullName evidence="2">Uncharacterized protein</fullName>
    </submittedName>
</protein>
<dbReference type="EMBL" id="KN834817">
    <property type="protein sequence ID" value="KIK54307.1"/>
    <property type="molecule type" value="Genomic_DNA"/>
</dbReference>
<keyword evidence="3" id="KW-1185">Reference proteome</keyword>
<gene>
    <name evidence="2" type="ORF">GYMLUDRAFT_249633</name>
</gene>
<evidence type="ECO:0000256" key="1">
    <source>
        <dbReference type="SAM" id="MobiDB-lite"/>
    </source>
</evidence>
<accession>A0A0D0C8L5</accession>
<proteinExistence type="predicted"/>
<dbReference type="AlphaFoldDB" id="A0A0D0C8L5"/>
<reference evidence="2 3" key="1">
    <citation type="submission" date="2014-04" db="EMBL/GenBank/DDBJ databases">
        <title>Evolutionary Origins and Diversification of the Mycorrhizal Mutualists.</title>
        <authorList>
            <consortium name="DOE Joint Genome Institute"/>
            <consortium name="Mycorrhizal Genomics Consortium"/>
            <person name="Kohler A."/>
            <person name="Kuo A."/>
            <person name="Nagy L.G."/>
            <person name="Floudas D."/>
            <person name="Copeland A."/>
            <person name="Barry K.W."/>
            <person name="Cichocki N."/>
            <person name="Veneault-Fourrey C."/>
            <person name="LaButti K."/>
            <person name="Lindquist E.A."/>
            <person name="Lipzen A."/>
            <person name="Lundell T."/>
            <person name="Morin E."/>
            <person name="Murat C."/>
            <person name="Riley R."/>
            <person name="Ohm R."/>
            <person name="Sun H."/>
            <person name="Tunlid A."/>
            <person name="Henrissat B."/>
            <person name="Grigoriev I.V."/>
            <person name="Hibbett D.S."/>
            <person name="Martin F."/>
        </authorList>
    </citation>
    <scope>NUCLEOTIDE SEQUENCE [LARGE SCALE GENOMIC DNA]</scope>
    <source>
        <strain evidence="2 3">FD-317 M1</strain>
    </source>
</reference>
<name>A0A0D0C8L5_9AGAR</name>